<name>A0A183JJ74_9TREM</name>
<feature type="compositionally biased region" description="Low complexity" evidence="1">
    <location>
        <begin position="46"/>
        <end position="59"/>
    </location>
</feature>
<evidence type="ECO:0000256" key="1">
    <source>
        <dbReference type="SAM" id="MobiDB-lite"/>
    </source>
</evidence>
<sequence>LHHLHFHFLYFLKKLVLKVHPLVGSRKPSVKSISGTNHHHHHDSSTKLTNQSSLTNSTTYGLNNSRKNNTRQRDRVKSKK</sequence>
<organism evidence="2">
    <name type="scientific">Schistosoma curassoni</name>
    <dbReference type="NCBI Taxonomy" id="6186"/>
    <lineage>
        <taxon>Eukaryota</taxon>
        <taxon>Metazoa</taxon>
        <taxon>Spiralia</taxon>
        <taxon>Lophotrochozoa</taxon>
        <taxon>Platyhelminthes</taxon>
        <taxon>Trematoda</taxon>
        <taxon>Digenea</taxon>
        <taxon>Strigeidida</taxon>
        <taxon>Schistosomatoidea</taxon>
        <taxon>Schistosomatidae</taxon>
        <taxon>Schistosoma</taxon>
    </lineage>
</organism>
<dbReference type="AlphaFoldDB" id="A0A183JJ74"/>
<accession>A0A183JJ74</accession>
<protein>
    <submittedName>
        <fullName evidence="2">Ovule protein</fullName>
    </submittedName>
</protein>
<feature type="compositionally biased region" description="Basic and acidic residues" evidence="1">
    <location>
        <begin position="71"/>
        <end position="80"/>
    </location>
</feature>
<feature type="region of interest" description="Disordered" evidence="1">
    <location>
        <begin position="26"/>
        <end position="80"/>
    </location>
</feature>
<dbReference type="WBParaSite" id="SCUD_0000274901-mRNA-1">
    <property type="protein sequence ID" value="SCUD_0000274901-mRNA-1"/>
    <property type="gene ID" value="SCUD_0000274901"/>
</dbReference>
<reference evidence="2" key="1">
    <citation type="submission" date="2016-06" db="UniProtKB">
        <authorList>
            <consortium name="WormBaseParasite"/>
        </authorList>
    </citation>
    <scope>IDENTIFICATION</scope>
</reference>
<evidence type="ECO:0000313" key="2">
    <source>
        <dbReference type="WBParaSite" id="SCUD_0000274901-mRNA-1"/>
    </source>
</evidence>
<proteinExistence type="predicted"/>